<gene>
    <name evidence="11" type="ORF">Amac_100180</name>
</gene>
<dbReference type="AlphaFoldDB" id="A0A5M3X5Q6"/>
<dbReference type="GO" id="GO:0005315">
    <property type="term" value="F:phosphate transmembrane transporter activity"/>
    <property type="evidence" value="ECO:0007669"/>
    <property type="project" value="InterPro"/>
</dbReference>
<keyword evidence="8 9" id="KW-0472">Membrane</keyword>
<dbReference type="GO" id="GO:0005886">
    <property type="term" value="C:plasma membrane"/>
    <property type="evidence" value="ECO:0007669"/>
    <property type="project" value="UniProtKB-SubCell"/>
</dbReference>
<organism evidence="11 12">
    <name type="scientific">Acrocarpospora macrocephala</name>
    <dbReference type="NCBI Taxonomy" id="150177"/>
    <lineage>
        <taxon>Bacteria</taxon>
        <taxon>Bacillati</taxon>
        <taxon>Actinomycetota</taxon>
        <taxon>Actinomycetes</taxon>
        <taxon>Streptosporangiales</taxon>
        <taxon>Streptosporangiaceae</taxon>
        <taxon>Acrocarpospora</taxon>
    </lineage>
</organism>
<comment type="caution">
    <text evidence="11">The sequence shown here is derived from an EMBL/GenBank/DDBJ whole genome shotgun (WGS) entry which is preliminary data.</text>
</comment>
<dbReference type="InterPro" id="IPR035906">
    <property type="entry name" value="MetI-like_sf"/>
</dbReference>
<dbReference type="Proteomes" id="UP000331127">
    <property type="component" value="Unassembled WGS sequence"/>
</dbReference>
<feature type="transmembrane region" description="Helical" evidence="9">
    <location>
        <begin position="263"/>
        <end position="288"/>
    </location>
</feature>
<evidence type="ECO:0000259" key="10">
    <source>
        <dbReference type="PROSITE" id="PS50928"/>
    </source>
</evidence>
<dbReference type="RefSeq" id="WP_155361444.1">
    <property type="nucleotide sequence ID" value="NZ_BAAAHL010000083.1"/>
</dbReference>
<dbReference type="Pfam" id="PF00528">
    <property type="entry name" value="BPD_transp_1"/>
    <property type="match status" value="1"/>
</dbReference>
<evidence type="ECO:0000256" key="3">
    <source>
        <dbReference type="ARBA" id="ARBA00007069"/>
    </source>
</evidence>
<evidence type="ECO:0000313" key="11">
    <source>
        <dbReference type="EMBL" id="GES16420.1"/>
    </source>
</evidence>
<evidence type="ECO:0000256" key="7">
    <source>
        <dbReference type="ARBA" id="ARBA00022989"/>
    </source>
</evidence>
<comment type="similarity">
    <text evidence="3 9">Belongs to the binding-protein-dependent transport system permease family. CysTW subfamily.</text>
</comment>
<keyword evidence="6 9" id="KW-0812">Transmembrane</keyword>
<feature type="transmembrane region" description="Helical" evidence="9">
    <location>
        <begin position="24"/>
        <end position="48"/>
    </location>
</feature>
<evidence type="ECO:0000256" key="9">
    <source>
        <dbReference type="RuleBase" id="RU363043"/>
    </source>
</evidence>
<dbReference type="CDD" id="cd06261">
    <property type="entry name" value="TM_PBP2"/>
    <property type="match status" value="1"/>
</dbReference>
<keyword evidence="4" id="KW-0813">Transport</keyword>
<dbReference type="InterPro" id="IPR000515">
    <property type="entry name" value="MetI-like"/>
</dbReference>
<keyword evidence="12" id="KW-1185">Reference proteome</keyword>
<dbReference type="SUPFAM" id="SSF161098">
    <property type="entry name" value="MetI-like"/>
    <property type="match status" value="1"/>
</dbReference>
<reference evidence="11 12" key="1">
    <citation type="submission" date="2019-10" db="EMBL/GenBank/DDBJ databases">
        <title>Whole genome shotgun sequence of Acrocarpospora macrocephala NBRC 16266.</title>
        <authorList>
            <person name="Ichikawa N."/>
            <person name="Kimura A."/>
            <person name="Kitahashi Y."/>
            <person name="Komaki H."/>
            <person name="Oguchi A."/>
        </authorList>
    </citation>
    <scope>NUCLEOTIDE SEQUENCE [LARGE SCALE GENOMIC DNA]</scope>
    <source>
        <strain evidence="11 12">NBRC 16266</strain>
    </source>
</reference>
<evidence type="ECO:0000256" key="8">
    <source>
        <dbReference type="ARBA" id="ARBA00023136"/>
    </source>
</evidence>
<feature type="transmembrane region" description="Helical" evidence="9">
    <location>
        <begin position="199"/>
        <end position="219"/>
    </location>
</feature>
<evidence type="ECO:0000256" key="2">
    <source>
        <dbReference type="ARBA" id="ARBA00004651"/>
    </source>
</evidence>
<evidence type="ECO:0000256" key="6">
    <source>
        <dbReference type="ARBA" id="ARBA00022692"/>
    </source>
</evidence>
<dbReference type="GO" id="GO:0035435">
    <property type="term" value="P:phosphate ion transmembrane transport"/>
    <property type="evidence" value="ECO:0007669"/>
    <property type="project" value="InterPro"/>
</dbReference>
<feature type="transmembrane region" description="Helical" evidence="9">
    <location>
        <begin position="124"/>
        <end position="144"/>
    </location>
</feature>
<feature type="transmembrane region" description="Helical" evidence="9">
    <location>
        <begin position="82"/>
        <end position="103"/>
    </location>
</feature>
<comment type="subcellular location">
    <subcellularLocation>
        <location evidence="2 9">Cell membrane</location>
        <topology evidence="2 9">Multi-pass membrane protein</topology>
    </subcellularLocation>
</comment>
<keyword evidence="5 9" id="KW-1003">Cell membrane</keyword>
<sequence>MAILSTPRSQVDLVGKGRPLREHLFRIALLSSLAIALIFLALLLAYTLTEGWPRLDSRLWENFPSVRRPETAGVLSGITGTLWIIGLTALMALPTGVLAAIYLEEYADNTRWYNRLIELNIANLAAVPSIVYGILGLGIIARWLDFGFTVMTGAVTISLLVLPIVIISAREAIRAVPPSIREGSLALGATQWQTIYRQVLPASIPGIATGSILALSRAIGEAAPFLMLGAATLVRFNPDGVWSSFTVLPLQIYNLISQSREEFHILAAAAIVVLLAILLLMNSLAIWLRNRYQKRW</sequence>
<dbReference type="InterPro" id="IPR005672">
    <property type="entry name" value="Phosphate_PstA"/>
</dbReference>
<evidence type="ECO:0000256" key="1">
    <source>
        <dbReference type="ARBA" id="ARBA00003510"/>
    </source>
</evidence>
<comment type="function">
    <text evidence="1">Part of the binding-protein-dependent transport system for phosphate; probably responsible for the translocation of the substrate across the membrane.</text>
</comment>
<dbReference type="Gene3D" id="1.10.3720.10">
    <property type="entry name" value="MetI-like"/>
    <property type="match status" value="1"/>
</dbReference>
<evidence type="ECO:0000256" key="4">
    <source>
        <dbReference type="ARBA" id="ARBA00022448"/>
    </source>
</evidence>
<evidence type="ECO:0000313" key="12">
    <source>
        <dbReference type="Proteomes" id="UP000331127"/>
    </source>
</evidence>
<proteinExistence type="inferred from homology"/>
<name>A0A5M3X5Q6_9ACTN</name>
<accession>A0A5M3X5Q6</accession>
<dbReference type="PANTHER" id="PTHR43470">
    <property type="entry name" value="PHOSPHATE TRANSPORT SYSTEM PERMEASE PROTEIN PSTA-RELATED"/>
    <property type="match status" value="1"/>
</dbReference>
<feature type="transmembrane region" description="Helical" evidence="9">
    <location>
        <begin position="150"/>
        <end position="169"/>
    </location>
</feature>
<keyword evidence="7 9" id="KW-1133">Transmembrane helix</keyword>
<dbReference type="PROSITE" id="PS50928">
    <property type="entry name" value="ABC_TM1"/>
    <property type="match status" value="1"/>
</dbReference>
<protein>
    <recommendedName>
        <fullName evidence="9">Phosphate transport system permease protein PstA</fullName>
    </recommendedName>
</protein>
<dbReference type="OrthoDB" id="9785113at2"/>
<dbReference type="NCBIfam" id="TIGR00974">
    <property type="entry name" value="3a0107s02c"/>
    <property type="match status" value="1"/>
</dbReference>
<dbReference type="EMBL" id="BLAE01000100">
    <property type="protein sequence ID" value="GES16420.1"/>
    <property type="molecule type" value="Genomic_DNA"/>
</dbReference>
<feature type="domain" description="ABC transmembrane type-1" evidence="10">
    <location>
        <begin position="78"/>
        <end position="284"/>
    </location>
</feature>
<evidence type="ECO:0000256" key="5">
    <source>
        <dbReference type="ARBA" id="ARBA00022475"/>
    </source>
</evidence>
<dbReference type="PANTHER" id="PTHR43470:SF5">
    <property type="entry name" value="PHOSPHATE TRANSPORT SYSTEM PERMEASE PROTEIN PSTA"/>
    <property type="match status" value="1"/>
</dbReference>